<proteinExistence type="predicted"/>
<evidence type="ECO:0000256" key="2">
    <source>
        <dbReference type="ARBA" id="ARBA00022448"/>
    </source>
</evidence>
<dbReference type="Pfam" id="PF02652">
    <property type="entry name" value="Lactate_perm"/>
    <property type="match status" value="2"/>
</dbReference>
<protein>
    <recommendedName>
        <fullName evidence="9">Lactate permease</fullName>
    </recommendedName>
</protein>
<reference evidence="8" key="1">
    <citation type="submission" date="2021-01" db="EMBL/GenBank/DDBJ databases">
        <authorList>
            <person name="Corre E."/>
            <person name="Pelletier E."/>
            <person name="Niang G."/>
            <person name="Scheremetjew M."/>
            <person name="Finn R."/>
            <person name="Kale V."/>
            <person name="Holt S."/>
            <person name="Cochrane G."/>
            <person name="Meng A."/>
            <person name="Brown T."/>
            <person name="Cohen L."/>
        </authorList>
    </citation>
    <scope>NUCLEOTIDE SEQUENCE</scope>
    <source>
        <strain evidence="8">10249 10 AB</strain>
    </source>
</reference>
<feature type="transmembrane region" description="Helical" evidence="7">
    <location>
        <begin position="244"/>
        <end position="266"/>
    </location>
</feature>
<evidence type="ECO:0000256" key="7">
    <source>
        <dbReference type="SAM" id="Phobius"/>
    </source>
</evidence>
<feature type="transmembrane region" description="Helical" evidence="7">
    <location>
        <begin position="677"/>
        <end position="696"/>
    </location>
</feature>
<dbReference type="GO" id="GO:0015295">
    <property type="term" value="F:solute:proton symporter activity"/>
    <property type="evidence" value="ECO:0007669"/>
    <property type="project" value="TreeGrafter"/>
</dbReference>
<feature type="transmembrane region" description="Helical" evidence="7">
    <location>
        <begin position="57"/>
        <end position="76"/>
    </location>
</feature>
<evidence type="ECO:0000256" key="6">
    <source>
        <dbReference type="ARBA" id="ARBA00023136"/>
    </source>
</evidence>
<feature type="transmembrane region" description="Helical" evidence="7">
    <location>
        <begin position="203"/>
        <end position="224"/>
    </location>
</feature>
<feature type="transmembrane region" description="Helical" evidence="7">
    <location>
        <begin position="273"/>
        <end position="293"/>
    </location>
</feature>
<evidence type="ECO:0000256" key="3">
    <source>
        <dbReference type="ARBA" id="ARBA00022475"/>
    </source>
</evidence>
<feature type="transmembrane region" description="Helical" evidence="7">
    <location>
        <begin position="512"/>
        <end position="531"/>
    </location>
</feature>
<dbReference type="AlphaFoldDB" id="A0A7S4ARK1"/>
<keyword evidence="5 7" id="KW-1133">Transmembrane helix</keyword>
<feature type="transmembrane region" description="Helical" evidence="7">
    <location>
        <begin position="551"/>
        <end position="569"/>
    </location>
</feature>
<keyword evidence="4 7" id="KW-0812">Transmembrane</keyword>
<name>A0A7S4ARK1_9STRA</name>
<feature type="transmembrane region" description="Helical" evidence="7">
    <location>
        <begin position="117"/>
        <end position="136"/>
    </location>
</feature>
<evidence type="ECO:0000256" key="5">
    <source>
        <dbReference type="ARBA" id="ARBA00022989"/>
    </source>
</evidence>
<keyword evidence="6 7" id="KW-0472">Membrane</keyword>
<dbReference type="EMBL" id="HBIX01025281">
    <property type="protein sequence ID" value="CAE0724639.1"/>
    <property type="molecule type" value="Transcribed_RNA"/>
</dbReference>
<comment type="subcellular location">
    <subcellularLocation>
        <location evidence="1">Cell membrane</location>
        <topology evidence="1">Multi-pass membrane protein</topology>
    </subcellularLocation>
</comment>
<dbReference type="GO" id="GO:0015129">
    <property type="term" value="F:lactate transmembrane transporter activity"/>
    <property type="evidence" value="ECO:0007669"/>
    <property type="project" value="InterPro"/>
</dbReference>
<evidence type="ECO:0000313" key="8">
    <source>
        <dbReference type="EMBL" id="CAE0724639.1"/>
    </source>
</evidence>
<dbReference type="PANTHER" id="PTHR30003">
    <property type="entry name" value="L-LACTATE PERMEASE"/>
    <property type="match status" value="1"/>
</dbReference>
<keyword evidence="3" id="KW-1003">Cell membrane</keyword>
<evidence type="ECO:0000256" key="4">
    <source>
        <dbReference type="ARBA" id="ARBA00022692"/>
    </source>
</evidence>
<feature type="transmembrane region" description="Helical" evidence="7">
    <location>
        <begin position="578"/>
        <end position="599"/>
    </location>
</feature>
<evidence type="ECO:0000256" key="1">
    <source>
        <dbReference type="ARBA" id="ARBA00004651"/>
    </source>
</evidence>
<accession>A0A7S4ARK1</accession>
<keyword evidence="2" id="KW-0813">Transport</keyword>
<organism evidence="8">
    <name type="scientific">Pseudo-nitzschia australis</name>
    <dbReference type="NCBI Taxonomy" id="44445"/>
    <lineage>
        <taxon>Eukaryota</taxon>
        <taxon>Sar</taxon>
        <taxon>Stramenopiles</taxon>
        <taxon>Ochrophyta</taxon>
        <taxon>Bacillariophyta</taxon>
        <taxon>Bacillariophyceae</taxon>
        <taxon>Bacillariophycidae</taxon>
        <taxon>Bacillariales</taxon>
        <taxon>Bacillariaceae</taxon>
        <taxon>Pseudo-nitzschia</taxon>
    </lineage>
</organism>
<feature type="transmembrane region" description="Helical" evidence="7">
    <location>
        <begin position="88"/>
        <end position="105"/>
    </location>
</feature>
<dbReference type="PANTHER" id="PTHR30003:SF0">
    <property type="entry name" value="GLYCOLATE PERMEASE GLCA-RELATED"/>
    <property type="match status" value="1"/>
</dbReference>
<evidence type="ECO:0008006" key="9">
    <source>
        <dbReference type="Google" id="ProtNLM"/>
    </source>
</evidence>
<gene>
    <name evidence="8" type="ORF">PAUS00366_LOCUS17396</name>
</gene>
<dbReference type="InterPro" id="IPR003804">
    <property type="entry name" value="Lactate_perm"/>
</dbReference>
<feature type="transmembrane region" description="Helical" evidence="7">
    <location>
        <begin position="441"/>
        <end position="460"/>
    </location>
</feature>
<feature type="transmembrane region" description="Helical" evidence="7">
    <location>
        <begin position="299"/>
        <end position="319"/>
    </location>
</feature>
<dbReference type="GO" id="GO:0005886">
    <property type="term" value="C:plasma membrane"/>
    <property type="evidence" value="ECO:0007669"/>
    <property type="project" value="UniProtKB-SubCell"/>
</dbReference>
<feature type="transmembrane region" description="Helical" evidence="7">
    <location>
        <begin position="480"/>
        <end position="500"/>
    </location>
</feature>
<sequence length="698" mass="75592">MSETNNATTAPSISGYGFEYECTSEEDVTCAEQCTSLEDCNACGCAVVYTEDSGGPWGEFMDVIFGLLPIFFLIFVTVKKNPWPTTRSLPFAALMMYLIRLVYYGSDVTLTCGSVILGLHEALSPITIIAGAITLFETMEATKCMPYMMREMKALTNGHPIAECMFIFSFAYMVEGASGFGTPVALGAPMLISTGHTKFESVVVLLIFNTFAAVWGAVGTPIWYGFAGLATEEEFSEVSYKAGISLAIGAFILVPLCLTFLIPFAVVRKNIAFIFLSLLGCVGPSLGIAFVSYEFPSLIGGLVGCGFTAALISFQIGIVPLDPEDQPDRDPIEIGTISERGIVADFRAEVKRLSLGEAENSETAQHDEHEQIPVPIPAIEQSRNGSLSFGEGEEQNKMRESLSVSPSAINALTTPLTTVEDYVNRVLGPRKPFGRAYVMELVGRTFPIWGVILILILTRIPQFCIKPYLTLKEPYFEIYLNSYGVFRLSASLVLQLNNILTYPNLNWKYELLYTPFVVPFVIVSVATMGIYRKDMGDIKPMDVFGTVANRLVDPFIALLGALSLVQLLIKSQTEAPSYILGTILAAWFKQGFVVISPLLGALGSFFSGSTTVSNLAFGSIQARAAEAINISKTSMLALQVIGASAGNGICLNNIISACTITGLAVGEGTLLAKTSKFVFSSTSISTIAMLTFFIRFKQ</sequence>